<sequence length="740" mass="85486">MKKSLVAVLIPLVFFINLFSYTKVHALQNAPVKSLFAVKPKGNYIEILKGSQVIAKILPPELLNEPSTKRQEVQTIVLPFFENGAVNWKFEKSEPSDLLFLSDGKNNTLKINFHTLDAFYKITSPNIALKDQYQSVQLAFNYNCTFKRPPQLKDDETINVQISIFSENKSKILVLPEKIKVTSGKGTFKTSFSIPIDSRYISFEIFQTSHNLISCEFENFKITFIKPSEYPLLLKNVQVYNNYIEQEFENGFQRFTRKIFVSSSQDVINVEESLKSKEDHQVFKEYSVVEFESKPIFILKRDYKLEKFTKPMYVTDSLSDFYLKLENCAIGYANNYDSIEAYNIKNKANVYMFLSNSDDIKYFVIGKNREHIYTTTQLFRKGFEKTYAYSIFPAEYTYSIKSRAPNGTKAILIFSHHSDSNMISIIKAMMFGTTDAKDPTYMKKGFVGYKIPITWGFFYKSVKGIPGFDNPEYRNLIEFLAQNKIEVVLHTASPVAKENTVELIKKALEDTSYLKLDDWIDHSLSDGTRNAALKSEGAIHGSKNYSFDLFLKHGYKYCWSYLDVKLDTLNMLQPDKVTWHPQIFFKNYNFGEGNSLYQWNSVRFKNLPKIISQSQLNKLVNENGVCIIHDYFAHPMQKNKLFVVKNKNVYISPQFDKSLRLVANLMSKKLLWVPTVKEFIDYEVALKNVQITPLDSTTLVIDNKNYSEIKGFTLIALLQNGQEKRIIIDLLPGINLITVH</sequence>
<proteinExistence type="predicted"/>
<gene>
    <name evidence="1" type="ORF">CaldiYA01_22900</name>
</gene>
<organism evidence="1 2">
    <name type="scientific">Caldicellulosiruptor diazotrophicus</name>
    <dbReference type="NCBI Taxonomy" id="2806205"/>
    <lineage>
        <taxon>Bacteria</taxon>
        <taxon>Bacillati</taxon>
        <taxon>Bacillota</taxon>
        <taxon>Bacillota incertae sedis</taxon>
        <taxon>Caldicellulosiruptorales</taxon>
        <taxon>Caldicellulosiruptoraceae</taxon>
        <taxon>Caldicellulosiruptor</taxon>
    </lineage>
</organism>
<dbReference type="Proteomes" id="UP000663623">
    <property type="component" value="Chromosome"/>
</dbReference>
<name>A0ABM7NQ97_9FIRM</name>
<protein>
    <recommendedName>
        <fullName evidence="3">Polysaccharide deacetylase</fullName>
    </recommendedName>
</protein>
<dbReference type="EMBL" id="AP024480">
    <property type="protein sequence ID" value="BCS82330.1"/>
    <property type="molecule type" value="Genomic_DNA"/>
</dbReference>
<evidence type="ECO:0008006" key="3">
    <source>
        <dbReference type="Google" id="ProtNLM"/>
    </source>
</evidence>
<keyword evidence="2" id="KW-1185">Reference proteome</keyword>
<evidence type="ECO:0000313" key="1">
    <source>
        <dbReference type="EMBL" id="BCS82330.1"/>
    </source>
</evidence>
<reference evidence="1 2" key="1">
    <citation type="submission" date="2021-02" db="EMBL/GenBank/DDBJ databases">
        <title>Nitrogen-fixing ability and nitrogen fixation related genes of thermophilic fermentative bacteria in the genus Caldicellulosiruptor.</title>
        <authorList>
            <person name="Chen Y."/>
            <person name="Nishihara A."/>
            <person name="Haruta S."/>
        </authorList>
    </citation>
    <scope>NUCLEOTIDE SEQUENCE [LARGE SCALE GENOMIC DNA]</scope>
    <source>
        <strain evidence="1 2">YA01</strain>
    </source>
</reference>
<dbReference type="RefSeq" id="WP_207179857.1">
    <property type="nucleotide sequence ID" value="NZ_AP024480.1"/>
</dbReference>
<accession>A0ABM7NQ97</accession>
<evidence type="ECO:0000313" key="2">
    <source>
        <dbReference type="Proteomes" id="UP000663623"/>
    </source>
</evidence>